<protein>
    <recommendedName>
        <fullName evidence="5">Lipoprotein</fullName>
    </recommendedName>
</protein>
<dbReference type="AlphaFoldDB" id="A0A941FLW0"/>
<evidence type="ECO:0000256" key="2">
    <source>
        <dbReference type="SAM" id="SignalP"/>
    </source>
</evidence>
<keyword evidence="4" id="KW-1185">Reference proteome</keyword>
<proteinExistence type="predicted"/>
<evidence type="ECO:0000313" key="3">
    <source>
        <dbReference type="EMBL" id="MBR8642816.1"/>
    </source>
</evidence>
<sequence>MAGINRRARAASSALASALLVTLAAGCSHDGPATTDLDRHSHGTAAAPPVGVSGSAHVQAEGVDLTVTHAVAHLDPAGDGTLTMSVRDDDGVPDHLGMVATPDGGRGTLRGGKSDEGAGSMDTAGILLTSGTTVTFGGDGPRVLLRQVRGVTARHTLPVQLQFGVAGLVRLQARVTAR</sequence>
<organism evidence="3 4">
    <name type="scientific">Streptomyces tuirus</name>
    <dbReference type="NCBI Taxonomy" id="68278"/>
    <lineage>
        <taxon>Bacteria</taxon>
        <taxon>Bacillati</taxon>
        <taxon>Actinomycetota</taxon>
        <taxon>Actinomycetes</taxon>
        <taxon>Kitasatosporales</taxon>
        <taxon>Streptomycetaceae</taxon>
        <taxon>Streptomyces</taxon>
    </lineage>
</organism>
<dbReference type="EMBL" id="JAGTPG010000002">
    <property type="protein sequence ID" value="MBR8642816.1"/>
    <property type="molecule type" value="Genomic_DNA"/>
</dbReference>
<evidence type="ECO:0000313" key="4">
    <source>
        <dbReference type="Proteomes" id="UP000682308"/>
    </source>
</evidence>
<keyword evidence="2" id="KW-0732">Signal</keyword>
<dbReference type="Proteomes" id="UP000682308">
    <property type="component" value="Unassembled WGS sequence"/>
</dbReference>
<feature type="signal peptide" evidence="2">
    <location>
        <begin position="1"/>
        <end position="24"/>
    </location>
</feature>
<evidence type="ECO:0000256" key="1">
    <source>
        <dbReference type="SAM" id="MobiDB-lite"/>
    </source>
</evidence>
<comment type="caution">
    <text evidence="3">The sequence shown here is derived from an EMBL/GenBank/DDBJ whole genome shotgun (WGS) entry which is preliminary data.</text>
</comment>
<dbReference type="Gene3D" id="2.60.40.1890">
    <property type="entry name" value="PCu(A)C copper chaperone"/>
    <property type="match status" value="1"/>
</dbReference>
<reference evidence="3 4" key="1">
    <citation type="submission" date="2021-04" db="EMBL/GenBank/DDBJ databases">
        <title>Characterization of the biosynthetic gene cluster of new lipopeptides with antitumor activity in the genome of the marine Streptomyces PHM034.</title>
        <authorList>
            <person name="Ceniceros A."/>
            <person name="Canedo L."/>
            <person name="Mendez C."/>
            <person name="Olano C."/>
            <person name="Schleissner C."/>
            <person name="Cuevas C."/>
            <person name="De La Calle F."/>
            <person name="Salas J.A."/>
        </authorList>
    </citation>
    <scope>NUCLEOTIDE SEQUENCE [LARGE SCALE GENOMIC DNA]</scope>
    <source>
        <strain evidence="3 4">PHM034</strain>
    </source>
</reference>
<evidence type="ECO:0008006" key="5">
    <source>
        <dbReference type="Google" id="ProtNLM"/>
    </source>
</evidence>
<dbReference type="InterPro" id="IPR036182">
    <property type="entry name" value="PCuAC_sf"/>
</dbReference>
<feature type="chain" id="PRO_5037117016" description="Lipoprotein" evidence="2">
    <location>
        <begin position="25"/>
        <end position="178"/>
    </location>
</feature>
<gene>
    <name evidence="3" type="ORF">KEF29_34715</name>
</gene>
<feature type="region of interest" description="Disordered" evidence="1">
    <location>
        <begin position="98"/>
        <end position="118"/>
    </location>
</feature>
<name>A0A941FLW0_9ACTN</name>
<dbReference type="PROSITE" id="PS51257">
    <property type="entry name" value="PROKAR_LIPOPROTEIN"/>
    <property type="match status" value="1"/>
</dbReference>
<accession>A0A941FLW0</accession>